<keyword evidence="1" id="KW-0812">Transmembrane</keyword>
<evidence type="ECO:0000313" key="2">
    <source>
        <dbReference type="EMBL" id="KKN43600.1"/>
    </source>
</evidence>
<keyword evidence="1" id="KW-0472">Membrane</keyword>
<accession>A0A0F9QHM2</accession>
<dbReference type="EMBL" id="LAZR01001501">
    <property type="protein sequence ID" value="KKN43600.1"/>
    <property type="molecule type" value="Genomic_DNA"/>
</dbReference>
<feature type="transmembrane region" description="Helical" evidence="1">
    <location>
        <begin position="6"/>
        <end position="26"/>
    </location>
</feature>
<organism evidence="2">
    <name type="scientific">marine sediment metagenome</name>
    <dbReference type="NCBI Taxonomy" id="412755"/>
    <lineage>
        <taxon>unclassified sequences</taxon>
        <taxon>metagenomes</taxon>
        <taxon>ecological metagenomes</taxon>
    </lineage>
</organism>
<dbReference type="AlphaFoldDB" id="A0A0F9QHM2"/>
<sequence length="64" mass="6839">MKWQKWFKGLMSAAIGGAANSITVMAIDPTQFNLQDGIKKLGIVALVSSIISVAMYLKSSPVPD</sequence>
<protein>
    <submittedName>
        <fullName evidence="2">Uncharacterized protein</fullName>
    </submittedName>
</protein>
<proteinExistence type="predicted"/>
<evidence type="ECO:0000256" key="1">
    <source>
        <dbReference type="SAM" id="Phobius"/>
    </source>
</evidence>
<gene>
    <name evidence="2" type="ORF">LCGC14_0701430</name>
</gene>
<name>A0A0F9QHM2_9ZZZZ</name>
<keyword evidence="1" id="KW-1133">Transmembrane helix</keyword>
<feature type="transmembrane region" description="Helical" evidence="1">
    <location>
        <begin position="38"/>
        <end position="57"/>
    </location>
</feature>
<reference evidence="2" key="1">
    <citation type="journal article" date="2015" name="Nature">
        <title>Complex archaea that bridge the gap between prokaryotes and eukaryotes.</title>
        <authorList>
            <person name="Spang A."/>
            <person name="Saw J.H."/>
            <person name="Jorgensen S.L."/>
            <person name="Zaremba-Niedzwiedzka K."/>
            <person name="Martijn J."/>
            <person name="Lind A.E."/>
            <person name="van Eijk R."/>
            <person name="Schleper C."/>
            <person name="Guy L."/>
            <person name="Ettema T.J."/>
        </authorList>
    </citation>
    <scope>NUCLEOTIDE SEQUENCE</scope>
</reference>
<comment type="caution">
    <text evidence="2">The sequence shown here is derived from an EMBL/GenBank/DDBJ whole genome shotgun (WGS) entry which is preliminary data.</text>
</comment>